<accession>A0A0X8X6G3</accession>
<feature type="binding site" evidence="1">
    <location>
        <position position="57"/>
    </location>
    <ligand>
        <name>[4Fe-4S] cluster</name>
        <dbReference type="ChEBI" id="CHEBI:49883"/>
    </ligand>
</feature>
<evidence type="ECO:0000256" key="1">
    <source>
        <dbReference type="HAMAP-Rule" id="MF_02233"/>
    </source>
</evidence>
<proteinExistence type="inferred from homology"/>
<reference evidence="2" key="1">
    <citation type="submission" date="2016-02" db="EMBL/GenBank/DDBJ databases">
        <title>Halorhodospira halochloris DSM-1059 complete genome, version 2.</title>
        <authorList>
            <person name="Tsukatani Y."/>
        </authorList>
    </citation>
    <scope>NUCLEOTIDE SEQUENCE</scope>
    <source>
        <strain evidence="2">DSM 1059</strain>
    </source>
</reference>
<feature type="binding site" evidence="1">
    <location>
        <position position="197"/>
    </location>
    <ligand>
        <name>[4Fe-4S] cluster</name>
        <dbReference type="ChEBI" id="CHEBI:49883"/>
    </ligand>
</feature>
<keyword evidence="2" id="KW-0645">Protease</keyword>
<organism evidence="2 3">
    <name type="scientific">Halorhodospira halochloris</name>
    <name type="common">Ectothiorhodospira halochloris</name>
    <dbReference type="NCBI Taxonomy" id="1052"/>
    <lineage>
        <taxon>Bacteria</taxon>
        <taxon>Pseudomonadati</taxon>
        <taxon>Pseudomonadota</taxon>
        <taxon>Gammaproteobacteria</taxon>
        <taxon>Chromatiales</taxon>
        <taxon>Ectothiorhodospiraceae</taxon>
        <taxon>Halorhodospira</taxon>
    </lineage>
</organism>
<dbReference type="InterPro" id="IPR001539">
    <property type="entry name" value="Peptidase_U32"/>
</dbReference>
<name>A0A0X8X6G3_HALHR</name>
<dbReference type="InterPro" id="IPR051454">
    <property type="entry name" value="RNA/ubiquinone_mod_enzymes"/>
</dbReference>
<dbReference type="NCBIfam" id="NF011991">
    <property type="entry name" value="PRK15447.1"/>
    <property type="match status" value="1"/>
</dbReference>
<comment type="pathway">
    <text evidence="1">Cofactor biosynthesis; ubiquinone biosynthesis.</text>
</comment>
<evidence type="ECO:0000313" key="2">
    <source>
        <dbReference type="EMBL" id="BAU56520.2"/>
    </source>
</evidence>
<keyword evidence="1" id="KW-0831">Ubiquinone biosynthesis</keyword>
<dbReference type="AlphaFoldDB" id="A0A0X8X6G3"/>
<dbReference type="InterPro" id="IPR043693">
    <property type="entry name" value="UbiV"/>
</dbReference>
<dbReference type="PANTHER" id="PTHR30217:SF11">
    <property type="entry name" value="UBIQUINONE BIOSYNTHESIS PROTEIN UBIV"/>
    <property type="match status" value="1"/>
</dbReference>
<keyword evidence="1" id="KW-0411">Iron-sulfur</keyword>
<dbReference type="GO" id="GO:0008233">
    <property type="term" value="F:peptidase activity"/>
    <property type="evidence" value="ECO:0007669"/>
    <property type="project" value="UniProtKB-KW"/>
</dbReference>
<gene>
    <name evidence="1" type="primary">ubiV</name>
    <name evidence="2" type="ORF">HH1059_24490</name>
</gene>
<dbReference type="EMBL" id="AP017372">
    <property type="protein sequence ID" value="BAU56520.2"/>
    <property type="molecule type" value="Genomic_DNA"/>
</dbReference>
<feature type="binding site" evidence="1">
    <location>
        <position position="214"/>
    </location>
    <ligand>
        <name>[4Fe-4S] cluster</name>
        <dbReference type="ChEBI" id="CHEBI:49883"/>
    </ligand>
</feature>
<keyword evidence="1" id="KW-0408">Iron</keyword>
<dbReference type="PANTHER" id="PTHR30217">
    <property type="entry name" value="PEPTIDASE U32 FAMILY"/>
    <property type="match status" value="1"/>
</dbReference>
<comment type="cofactor">
    <cofactor evidence="1">
        <name>[4Fe-4S] cluster</name>
        <dbReference type="ChEBI" id="CHEBI:49883"/>
    </cofactor>
</comment>
<dbReference type="UniPathway" id="UPA00232"/>
<keyword evidence="3" id="KW-1185">Reference proteome</keyword>
<keyword evidence="2" id="KW-0378">Hydrolase</keyword>
<comment type="function">
    <text evidence="1">Required for O(2)-independent ubiquinone (coenzyme Q) biosynthesis. Together with UbiU, is essential for the C6-hydroxylation reaction in the oxygen-independent ubiquinone biosynthesis pathway.</text>
</comment>
<comment type="similarity">
    <text evidence="1">Belongs to the peptidase U32 family. UbiV subfamily.</text>
</comment>
<dbReference type="Proteomes" id="UP000218890">
    <property type="component" value="Chromosome"/>
</dbReference>
<dbReference type="GO" id="GO:0051539">
    <property type="term" value="F:4 iron, 4 sulfur cluster binding"/>
    <property type="evidence" value="ECO:0007669"/>
    <property type="project" value="UniProtKB-UniRule"/>
</dbReference>
<evidence type="ECO:0000313" key="3">
    <source>
        <dbReference type="Proteomes" id="UP000218890"/>
    </source>
</evidence>
<protein>
    <recommendedName>
        <fullName evidence="1">Ubiquinone biosynthesis protein UbiV</fullName>
    </recommendedName>
</protein>
<dbReference type="HAMAP" id="MF_02233">
    <property type="entry name" value="UbiV"/>
    <property type="match status" value="1"/>
</dbReference>
<keyword evidence="1" id="KW-0004">4Fe-4S</keyword>
<dbReference type="Pfam" id="PF01136">
    <property type="entry name" value="Peptidase_U32"/>
    <property type="match status" value="1"/>
</dbReference>
<feature type="binding site" evidence="1">
    <location>
        <position position="210"/>
    </location>
    <ligand>
        <name>[4Fe-4S] cluster</name>
        <dbReference type="ChEBI" id="CHEBI:49883"/>
    </ligand>
</feature>
<dbReference type="GO" id="GO:0006744">
    <property type="term" value="P:ubiquinone biosynthetic process"/>
    <property type="evidence" value="ECO:0007669"/>
    <property type="project" value="UniProtKB-UniRule"/>
</dbReference>
<dbReference type="GO" id="GO:0046872">
    <property type="term" value="F:metal ion binding"/>
    <property type="evidence" value="ECO:0007669"/>
    <property type="project" value="UniProtKB-KW"/>
</dbReference>
<dbReference type="GO" id="GO:0006508">
    <property type="term" value="P:proteolysis"/>
    <property type="evidence" value="ECO:0007669"/>
    <property type="project" value="UniProtKB-KW"/>
</dbReference>
<dbReference type="KEGG" id="hhk:HH1059_24490"/>
<sequence>MFALSQPANLQKTWVENAAMRISLGPIQYYWPAEQIKSFYDQLRGKVELIYLGETVCGRRREMGPAEWVGLGKELAEEGHEVVLSALGLVEARSEAAQVKRLCENGDFMVEANDFTAISFLEANKTPFVAGPSLNIYSGRALREMQKLGARRWVPPVELPGQGLRQVLSEFAELSEDPMETEVYAYGRMPLAFSARCFTARHYGLGKDDCDFVCKNHPEGLGVVTRAGESFLTINGIQAQSFGCLNLLPALTDMKQMGVSAVRLSPRPVDMTEVVEAFRAGINGEDVQLTEPDPGMQCDGYWWGQPGCGSRAVENYQAET</sequence>
<keyword evidence="1" id="KW-0479">Metal-binding</keyword>
<comment type="subunit">
    <text evidence="1">Forms a heterodimer with UbiU.</text>
</comment>